<evidence type="ECO:0000256" key="2">
    <source>
        <dbReference type="ARBA" id="ARBA00010566"/>
    </source>
</evidence>
<dbReference type="OrthoDB" id="9800864at2"/>
<comment type="similarity">
    <text evidence="2 5">Belongs to the citrate synthase family.</text>
</comment>
<dbReference type="GO" id="GO:0036440">
    <property type="term" value="F:citrate synthase activity"/>
    <property type="evidence" value="ECO:0007669"/>
    <property type="project" value="UniProtKB-EC"/>
</dbReference>
<gene>
    <name evidence="8" type="ORF">CH238_08875</name>
    <name evidence="7" type="ORF">CLOLEP_00505</name>
</gene>
<dbReference type="Gene3D" id="1.10.580.10">
    <property type="entry name" value="Citrate Synthase, domain 1"/>
    <property type="match status" value="1"/>
</dbReference>
<proteinExistence type="inferred from homology"/>
<dbReference type="InterPro" id="IPR016143">
    <property type="entry name" value="Citrate_synth-like_sm_a-sub"/>
</dbReference>
<dbReference type="PANTHER" id="PTHR11739:SF4">
    <property type="entry name" value="CITRATE SYNTHASE, PEROXISOMAL"/>
    <property type="match status" value="1"/>
</dbReference>
<dbReference type="InterPro" id="IPR016142">
    <property type="entry name" value="Citrate_synth-like_lrg_a-sub"/>
</dbReference>
<evidence type="ECO:0000256" key="4">
    <source>
        <dbReference type="ARBA" id="ARBA00049288"/>
    </source>
</evidence>
<dbReference type="Gene3D" id="1.10.230.10">
    <property type="entry name" value="Cytochrome P450-Terp, domain 2"/>
    <property type="match status" value="1"/>
</dbReference>
<dbReference type="Pfam" id="PF00285">
    <property type="entry name" value="Citrate_synt"/>
    <property type="match status" value="1"/>
</dbReference>
<reference evidence="8 10" key="3">
    <citation type="submission" date="2017-07" db="EMBL/GenBank/DDBJ databases">
        <title>Prevalence of linear plasmids in Cutibacterium (Propionibacterium) acnes isolates obtained from prostatic tissue.</title>
        <authorList>
            <person name="Davidsson S."/>
            <person name="Carlsson J."/>
            <person name="Molling P."/>
            <person name="Andren O."/>
            <person name="Andersson S.-O."/>
            <person name="Brzuszkiewicz E."/>
            <person name="Poehlein A."/>
            <person name="Al-Zeer M."/>
            <person name="Brinkmann V."/>
            <person name="Scavenius C."/>
            <person name="Nazipi S."/>
            <person name="Soderquist B."/>
            <person name="Bruggemann H."/>
        </authorList>
    </citation>
    <scope>NUCLEOTIDE SEQUENCE [LARGE SCALE GENOMIC DNA]</scope>
    <source>
        <strain evidence="8 10">DSM 753</strain>
    </source>
</reference>
<evidence type="ECO:0000313" key="7">
    <source>
        <dbReference type="EMBL" id="EDO62691.1"/>
    </source>
</evidence>
<dbReference type="UniPathway" id="UPA00223"/>
<dbReference type="PIRSF" id="PIRSF001369">
    <property type="entry name" value="Citrate_synth"/>
    <property type="match status" value="1"/>
</dbReference>
<dbReference type="NCBIfam" id="NF010635">
    <property type="entry name" value="PRK14032.1"/>
    <property type="match status" value="1"/>
</dbReference>
<dbReference type="eggNOG" id="COG0372">
    <property type="taxonomic scope" value="Bacteria"/>
</dbReference>
<evidence type="ECO:0000313" key="8">
    <source>
        <dbReference type="EMBL" id="PEQ24299.1"/>
    </source>
</evidence>
<comment type="pathway">
    <text evidence="1">Carbohydrate metabolism; tricarboxylic acid cycle.</text>
</comment>
<protein>
    <recommendedName>
        <fullName evidence="5">Citrate synthase</fullName>
    </recommendedName>
</protein>
<name>A7VPM9_9FIRM</name>
<evidence type="ECO:0000256" key="1">
    <source>
        <dbReference type="ARBA" id="ARBA00005163"/>
    </source>
</evidence>
<keyword evidence="10" id="KW-1185">Reference proteome</keyword>
<organism evidence="7 9">
    <name type="scientific">[Clostridium] leptum DSM 753</name>
    <dbReference type="NCBI Taxonomy" id="428125"/>
    <lineage>
        <taxon>Bacteria</taxon>
        <taxon>Bacillati</taxon>
        <taxon>Bacillota</taxon>
        <taxon>Clostridia</taxon>
        <taxon>Eubacteriales</taxon>
        <taxon>Oscillospiraceae</taxon>
        <taxon>Oscillospiraceae incertae sedis</taxon>
    </lineage>
</organism>
<feature type="active site" evidence="6">
    <location>
        <position position="328"/>
    </location>
</feature>
<dbReference type="PRINTS" id="PR00143">
    <property type="entry name" value="CITRTSNTHASE"/>
</dbReference>
<evidence type="ECO:0000313" key="9">
    <source>
        <dbReference type="Proteomes" id="UP000003490"/>
    </source>
</evidence>
<dbReference type="PANTHER" id="PTHR11739">
    <property type="entry name" value="CITRATE SYNTHASE"/>
    <property type="match status" value="1"/>
</dbReference>
<dbReference type="EMBL" id="NOXF01000006">
    <property type="protein sequence ID" value="PEQ24299.1"/>
    <property type="molecule type" value="Genomic_DNA"/>
</dbReference>
<accession>A7VPM9</accession>
<reference evidence="7 9" key="2">
    <citation type="submission" date="2007-08" db="EMBL/GenBank/DDBJ databases">
        <authorList>
            <person name="Fulton L."/>
            <person name="Clifton S."/>
            <person name="Fulton B."/>
            <person name="Xu J."/>
            <person name="Minx P."/>
            <person name="Pepin K.H."/>
            <person name="Johnson M."/>
            <person name="Thiruvilangam P."/>
            <person name="Bhonagiri V."/>
            <person name="Nash W.E."/>
            <person name="Wang C."/>
            <person name="Mardis E.R."/>
            <person name="Wilson R.K."/>
        </authorList>
    </citation>
    <scope>NUCLEOTIDE SEQUENCE [LARGE SCALE GENOMIC DNA]</scope>
    <source>
        <strain evidence="7 9">DSM 753</strain>
    </source>
</reference>
<keyword evidence="7" id="KW-0012">Acyltransferase</keyword>
<dbReference type="InterPro" id="IPR024176">
    <property type="entry name" value="Citrate_synthase_bac-typ"/>
</dbReference>
<evidence type="ECO:0000313" key="10">
    <source>
        <dbReference type="Proteomes" id="UP000220611"/>
    </source>
</evidence>
<keyword evidence="3 5" id="KW-0808">Transferase</keyword>
<dbReference type="GO" id="GO:0005829">
    <property type="term" value="C:cytosol"/>
    <property type="evidence" value="ECO:0007669"/>
    <property type="project" value="TreeGrafter"/>
</dbReference>
<dbReference type="GO" id="GO:0005975">
    <property type="term" value="P:carbohydrate metabolic process"/>
    <property type="evidence" value="ECO:0007669"/>
    <property type="project" value="TreeGrafter"/>
</dbReference>
<evidence type="ECO:0000256" key="3">
    <source>
        <dbReference type="ARBA" id="ARBA00022679"/>
    </source>
</evidence>
<dbReference type="AlphaFoldDB" id="A7VPM9"/>
<reference evidence="7 9" key="1">
    <citation type="submission" date="2007-08" db="EMBL/GenBank/DDBJ databases">
        <title>Draft genome sequence of Clostridium leptum (DSM 753).</title>
        <authorList>
            <person name="Sudarsanam P."/>
            <person name="Ley R."/>
            <person name="Guruge J."/>
            <person name="Turnbaugh P.J."/>
            <person name="Mahowald M."/>
            <person name="Liep D."/>
            <person name="Gordon J."/>
        </authorList>
    </citation>
    <scope>NUCLEOTIDE SEQUENCE [LARGE SCALE GENOMIC DNA]</scope>
    <source>
        <strain evidence="7 9">DSM 753</strain>
    </source>
</reference>
<dbReference type="Proteomes" id="UP000003490">
    <property type="component" value="Unassembled WGS sequence"/>
</dbReference>
<comment type="catalytic activity">
    <reaction evidence="4">
        <text>oxaloacetate + acetyl-CoA + H2O = citrate + CoA + H(+)</text>
        <dbReference type="Rhea" id="RHEA:16845"/>
        <dbReference type="ChEBI" id="CHEBI:15377"/>
        <dbReference type="ChEBI" id="CHEBI:15378"/>
        <dbReference type="ChEBI" id="CHEBI:16452"/>
        <dbReference type="ChEBI" id="CHEBI:16947"/>
        <dbReference type="ChEBI" id="CHEBI:57287"/>
        <dbReference type="ChEBI" id="CHEBI:57288"/>
        <dbReference type="EC" id="2.3.3.16"/>
    </reaction>
</comment>
<feature type="active site" evidence="6">
    <location>
        <position position="387"/>
    </location>
</feature>
<comment type="caution">
    <text evidence="7">The sequence shown here is derived from an EMBL/GenBank/DDBJ whole genome shotgun (WGS) entry which is preliminary data.</text>
</comment>
<dbReference type="EMBL" id="ABCB02000013">
    <property type="protein sequence ID" value="EDO62691.1"/>
    <property type="molecule type" value="Genomic_DNA"/>
</dbReference>
<evidence type="ECO:0000256" key="5">
    <source>
        <dbReference type="PIRNR" id="PIRNR001369"/>
    </source>
</evidence>
<dbReference type="CDD" id="cd06113">
    <property type="entry name" value="citrate_synt_like_1_2"/>
    <property type="match status" value="1"/>
</dbReference>
<sequence>MLQKQPSELALLCEEFRKNNHIEPAQFEQYQVKRGLRNPDGTGVMAGLTHICNVHGYLIADGEKIPDEGRLTYRGINVKDIVDGCTRENRFGYEEVAWLLLFGTQPTREQLEKFNRILSSYRELPEYFAEDMIIKAPSKDIMNKLGRSVLALYSYDSNPDETSLENIMRQSISLIARMPTIMTYAYQVKRRHYDKKSMYFHPIKPEHSTAESILRSIRPDKKFNDEEAKLLDLLMIIHAEHGGGNNSTFTTRVLSSSGTDTYAAISAAIGSLKGPKHGGANHRVMQMMECVKEKVKDWKDEDEVEAFLEKIVRKEEGDHSGLIYGQGHAIYTLSDPRAVILKTHAQRLAKEKGMDDEFALYQLVEKLAPKAFLNVKGDKKVISANVDFYSGLVYKMLGLPEDLYTPMFAVSRIAGWCAHRIEEVETSNRIIRPAYKSLVDSQKYIPLDERK</sequence>
<dbReference type="InterPro" id="IPR036969">
    <property type="entry name" value="Citrate_synthase_sf"/>
</dbReference>
<dbReference type="InterPro" id="IPR002020">
    <property type="entry name" value="Citrate_synthase"/>
</dbReference>
<dbReference type="SUPFAM" id="SSF48256">
    <property type="entry name" value="Citrate synthase"/>
    <property type="match status" value="1"/>
</dbReference>
<dbReference type="Proteomes" id="UP000220611">
    <property type="component" value="Unassembled WGS sequence"/>
</dbReference>
<evidence type="ECO:0000256" key="6">
    <source>
        <dbReference type="PIRSR" id="PIRSR001369-1"/>
    </source>
</evidence>
<dbReference type="GO" id="GO:0006099">
    <property type="term" value="P:tricarboxylic acid cycle"/>
    <property type="evidence" value="ECO:0007669"/>
    <property type="project" value="UniProtKB-UniPathway"/>
</dbReference>
<dbReference type="HOGENOM" id="CLU_025068_2_2_9"/>